<dbReference type="SUPFAM" id="SSF52743">
    <property type="entry name" value="Subtilisin-like"/>
    <property type="match status" value="1"/>
</dbReference>
<evidence type="ECO:0000313" key="11">
    <source>
        <dbReference type="EMBL" id="GAA4380234.1"/>
    </source>
</evidence>
<dbReference type="PANTHER" id="PTHR43806:SF11">
    <property type="entry name" value="CEREVISIN-RELATED"/>
    <property type="match status" value="1"/>
</dbReference>
<keyword evidence="3 5" id="KW-0378">Hydrolase</keyword>
<protein>
    <recommendedName>
        <fullName evidence="13">S8 family peptidase</fullName>
    </recommendedName>
</protein>
<feature type="active site" description="Charge relay system" evidence="5">
    <location>
        <position position="374"/>
    </location>
</feature>
<evidence type="ECO:0000256" key="1">
    <source>
        <dbReference type="ARBA" id="ARBA00011073"/>
    </source>
</evidence>
<comment type="similarity">
    <text evidence="1 5 6">Belongs to the peptidase S8 family.</text>
</comment>
<dbReference type="Pfam" id="PF00082">
    <property type="entry name" value="Peptidase_S8"/>
    <property type="match status" value="1"/>
</dbReference>
<dbReference type="PRINTS" id="PR00723">
    <property type="entry name" value="SUBTILISIN"/>
</dbReference>
<dbReference type="EMBL" id="BAABHA010000004">
    <property type="protein sequence ID" value="GAA4380234.1"/>
    <property type="molecule type" value="Genomic_DNA"/>
</dbReference>
<organism evidence="11 12">
    <name type="scientific">Hymenobacter koreensis</name>
    <dbReference type="NCBI Taxonomy" id="1084523"/>
    <lineage>
        <taxon>Bacteria</taxon>
        <taxon>Pseudomonadati</taxon>
        <taxon>Bacteroidota</taxon>
        <taxon>Cytophagia</taxon>
        <taxon>Cytophagales</taxon>
        <taxon>Hymenobacteraceae</taxon>
        <taxon>Hymenobacter</taxon>
    </lineage>
</organism>
<keyword evidence="2 5" id="KW-0645">Protease</keyword>
<evidence type="ECO:0000313" key="12">
    <source>
        <dbReference type="Proteomes" id="UP001500454"/>
    </source>
</evidence>
<feature type="signal peptide" evidence="8">
    <location>
        <begin position="1"/>
        <end position="26"/>
    </location>
</feature>
<dbReference type="InterPro" id="IPR023828">
    <property type="entry name" value="Peptidase_S8_Ser-AS"/>
</dbReference>
<evidence type="ECO:0000256" key="6">
    <source>
        <dbReference type="RuleBase" id="RU003355"/>
    </source>
</evidence>
<comment type="caution">
    <text evidence="11">The sequence shown here is derived from an EMBL/GenBank/DDBJ whole genome shotgun (WGS) entry which is preliminary data.</text>
</comment>
<dbReference type="Pfam" id="PF05922">
    <property type="entry name" value="Inhibitor_I9"/>
    <property type="match status" value="1"/>
</dbReference>
<dbReference type="InterPro" id="IPR015500">
    <property type="entry name" value="Peptidase_S8_subtilisin-rel"/>
</dbReference>
<dbReference type="InterPro" id="IPR010259">
    <property type="entry name" value="S8pro/Inhibitor_I9"/>
</dbReference>
<dbReference type="PROSITE" id="PS00136">
    <property type="entry name" value="SUBTILASE_ASP"/>
    <property type="match status" value="1"/>
</dbReference>
<dbReference type="Gene3D" id="3.30.70.80">
    <property type="entry name" value="Peptidase S8 propeptide/proteinase inhibitor I9"/>
    <property type="match status" value="1"/>
</dbReference>
<dbReference type="RefSeq" id="WP_345223485.1">
    <property type="nucleotide sequence ID" value="NZ_BAABHA010000004.1"/>
</dbReference>
<evidence type="ECO:0008006" key="13">
    <source>
        <dbReference type="Google" id="ProtNLM"/>
    </source>
</evidence>
<feature type="region of interest" description="Disordered" evidence="7">
    <location>
        <begin position="144"/>
        <end position="164"/>
    </location>
</feature>
<dbReference type="InterPro" id="IPR023827">
    <property type="entry name" value="Peptidase_S8_Asp-AS"/>
</dbReference>
<evidence type="ECO:0000256" key="5">
    <source>
        <dbReference type="PROSITE-ProRule" id="PRU01240"/>
    </source>
</evidence>
<evidence type="ECO:0000256" key="8">
    <source>
        <dbReference type="SAM" id="SignalP"/>
    </source>
</evidence>
<name>A0ABP8IZ76_9BACT</name>
<dbReference type="InterPro" id="IPR037045">
    <property type="entry name" value="S8pro/Inhibitor_I9_sf"/>
</dbReference>
<dbReference type="InterPro" id="IPR000209">
    <property type="entry name" value="Peptidase_S8/S53_dom"/>
</dbReference>
<evidence type="ECO:0000256" key="2">
    <source>
        <dbReference type="ARBA" id="ARBA00022670"/>
    </source>
</evidence>
<dbReference type="InterPro" id="IPR036852">
    <property type="entry name" value="Peptidase_S8/S53_dom_sf"/>
</dbReference>
<feature type="domain" description="Peptidase S8/S53" evidence="9">
    <location>
        <begin position="181"/>
        <end position="386"/>
    </location>
</feature>
<feature type="active site" description="Charge relay system" evidence="5">
    <location>
        <position position="183"/>
    </location>
</feature>
<evidence type="ECO:0000259" key="10">
    <source>
        <dbReference type="Pfam" id="PF05922"/>
    </source>
</evidence>
<dbReference type="PROSITE" id="PS00137">
    <property type="entry name" value="SUBTILASE_HIS"/>
    <property type="match status" value="1"/>
</dbReference>
<keyword evidence="12" id="KW-1185">Reference proteome</keyword>
<sequence length="411" mass="41784">MQKKQPNARFTWLLGASAIAASTVFSACSKDAVQPASQSADVLSNSSDARNEESLIPGQYIVVLKDDAVQVNDSDPYTEKVRKVKEAGQGILRARGARPEAVGFAYGHALKGFTAALNAAEANQLRADARVAYVEQDRVISLGKPVKNGGSTPPPAPSTQTTPYGITRVGSADGTGKTAWVIDSGIDLDHPDLNVSVTRSRSFISGTTSADDANGHGTHVAGTIAAKNNTIGVVGVAPNASVVSVRVLDAAGSGTTSGVIAGVDYVGANGRLGDVANMSLGGGASQALDDAVLRASAGGVLFALAAGNSAVDANTSSPARVNGANIFTISAMNSTGAWASFSNFGNPPIDYCMPGVNIQSTWLNGGYNTISGTSMATPHMAGVLLLRGKNFTLSGTVQGDPDGNADPIAHL</sequence>
<dbReference type="SUPFAM" id="SSF54897">
    <property type="entry name" value="Protease propeptides/inhibitors"/>
    <property type="match status" value="1"/>
</dbReference>
<feature type="domain" description="Inhibitor I9" evidence="10">
    <location>
        <begin position="59"/>
        <end position="142"/>
    </location>
</feature>
<keyword evidence="8" id="KW-0732">Signal</keyword>
<accession>A0ABP8IZ76</accession>
<reference evidence="12" key="1">
    <citation type="journal article" date="2019" name="Int. J. Syst. Evol. Microbiol.">
        <title>The Global Catalogue of Microorganisms (GCM) 10K type strain sequencing project: providing services to taxonomists for standard genome sequencing and annotation.</title>
        <authorList>
            <consortium name="The Broad Institute Genomics Platform"/>
            <consortium name="The Broad Institute Genome Sequencing Center for Infectious Disease"/>
            <person name="Wu L."/>
            <person name="Ma J."/>
        </authorList>
    </citation>
    <scope>NUCLEOTIDE SEQUENCE [LARGE SCALE GENOMIC DNA]</scope>
    <source>
        <strain evidence="12">JCM 17924</strain>
    </source>
</reference>
<dbReference type="PANTHER" id="PTHR43806">
    <property type="entry name" value="PEPTIDASE S8"/>
    <property type="match status" value="1"/>
</dbReference>
<evidence type="ECO:0000256" key="7">
    <source>
        <dbReference type="SAM" id="MobiDB-lite"/>
    </source>
</evidence>
<evidence type="ECO:0000256" key="4">
    <source>
        <dbReference type="ARBA" id="ARBA00022825"/>
    </source>
</evidence>
<dbReference type="InterPro" id="IPR022398">
    <property type="entry name" value="Peptidase_S8_His-AS"/>
</dbReference>
<keyword evidence="4 5" id="KW-0720">Serine protease</keyword>
<dbReference type="PROSITE" id="PS00138">
    <property type="entry name" value="SUBTILASE_SER"/>
    <property type="match status" value="1"/>
</dbReference>
<feature type="chain" id="PRO_5047398289" description="S8 family peptidase" evidence="8">
    <location>
        <begin position="27"/>
        <end position="411"/>
    </location>
</feature>
<dbReference type="PROSITE" id="PS51257">
    <property type="entry name" value="PROKAR_LIPOPROTEIN"/>
    <property type="match status" value="1"/>
</dbReference>
<dbReference type="Gene3D" id="3.40.50.200">
    <property type="entry name" value="Peptidase S8/S53 domain"/>
    <property type="match status" value="1"/>
</dbReference>
<proteinExistence type="inferred from homology"/>
<dbReference type="Proteomes" id="UP001500454">
    <property type="component" value="Unassembled WGS sequence"/>
</dbReference>
<dbReference type="PROSITE" id="PS51892">
    <property type="entry name" value="SUBTILASE"/>
    <property type="match status" value="1"/>
</dbReference>
<gene>
    <name evidence="11" type="ORF">GCM10023186_18350</name>
</gene>
<feature type="active site" description="Charge relay system" evidence="5">
    <location>
        <position position="216"/>
    </location>
</feature>
<dbReference type="InterPro" id="IPR050131">
    <property type="entry name" value="Peptidase_S8_subtilisin-like"/>
</dbReference>
<evidence type="ECO:0000259" key="9">
    <source>
        <dbReference type="Pfam" id="PF00082"/>
    </source>
</evidence>
<evidence type="ECO:0000256" key="3">
    <source>
        <dbReference type="ARBA" id="ARBA00022801"/>
    </source>
</evidence>